<evidence type="ECO:0000313" key="2">
    <source>
        <dbReference type="EMBL" id="CAG8532130.1"/>
    </source>
</evidence>
<keyword evidence="3" id="KW-1185">Reference proteome</keyword>
<feature type="region of interest" description="Disordered" evidence="1">
    <location>
        <begin position="1"/>
        <end position="21"/>
    </location>
</feature>
<reference evidence="2" key="1">
    <citation type="submission" date="2021-06" db="EMBL/GenBank/DDBJ databases">
        <authorList>
            <person name="Kallberg Y."/>
            <person name="Tangrot J."/>
            <person name="Rosling A."/>
        </authorList>
    </citation>
    <scope>NUCLEOTIDE SEQUENCE</scope>
    <source>
        <strain evidence="2">FL130A</strain>
    </source>
</reference>
<accession>A0A9N9FGB4</accession>
<dbReference type="AlphaFoldDB" id="A0A9N9FGB4"/>
<comment type="caution">
    <text evidence="2">The sequence shown here is derived from an EMBL/GenBank/DDBJ whole genome shotgun (WGS) entry which is preliminary data.</text>
</comment>
<dbReference type="Proteomes" id="UP000789508">
    <property type="component" value="Unassembled WGS sequence"/>
</dbReference>
<organism evidence="2 3">
    <name type="scientific">Ambispora leptoticha</name>
    <dbReference type="NCBI Taxonomy" id="144679"/>
    <lineage>
        <taxon>Eukaryota</taxon>
        <taxon>Fungi</taxon>
        <taxon>Fungi incertae sedis</taxon>
        <taxon>Mucoromycota</taxon>
        <taxon>Glomeromycotina</taxon>
        <taxon>Glomeromycetes</taxon>
        <taxon>Archaeosporales</taxon>
        <taxon>Ambisporaceae</taxon>
        <taxon>Ambispora</taxon>
    </lineage>
</organism>
<protein>
    <submittedName>
        <fullName evidence="2">8894_t:CDS:1</fullName>
    </submittedName>
</protein>
<sequence length="76" mass="8738">MDVTDPNKSQEHPFGPNYDKVETASKPVLNLYRQLSSSPQYDEKHPHLLEALKYFLGVEDKPDNKPIANPRIHPKI</sequence>
<gene>
    <name evidence="2" type="ORF">ALEPTO_LOCUS4989</name>
</gene>
<evidence type="ECO:0000256" key="1">
    <source>
        <dbReference type="SAM" id="MobiDB-lite"/>
    </source>
</evidence>
<dbReference type="EMBL" id="CAJVPS010001278">
    <property type="protein sequence ID" value="CAG8532130.1"/>
    <property type="molecule type" value="Genomic_DNA"/>
</dbReference>
<proteinExistence type="predicted"/>
<evidence type="ECO:0000313" key="3">
    <source>
        <dbReference type="Proteomes" id="UP000789508"/>
    </source>
</evidence>
<name>A0A9N9FGB4_9GLOM</name>